<proteinExistence type="predicted"/>
<evidence type="ECO:0000313" key="2">
    <source>
        <dbReference type="Proteomes" id="UP000828941"/>
    </source>
</evidence>
<sequence>MAADQALHMNGGVGETSYANNSLIHKKVLVKEKPILEESVIRTYHNLAPQWLKVADLGCSSGPNTLFIVSEVIDAVHAACFELNCQPPDCQFFLNDLVGNDFNTIFKLLPDFYKKLEKGKGQKFGSCFIAGVPGSFYGRLFPSNSIHFFHSSFSQHWLSQVPKGLTSSVIPLNKGNIYVTETSTPAVMRAYMEQFQEDFKLFLRLRSEELVQEGGMVLTFIGRLETDELISPFDLIGMTLHDMVLEAIIEESKLVSFDLPFYTPTPEEGREIIDAEGSFTLQRIEVLKIGWDADINESEEENIVFDNKMRAKFIAN</sequence>
<dbReference type="Proteomes" id="UP000828941">
    <property type="component" value="Chromosome 14"/>
</dbReference>
<organism evidence="1 2">
    <name type="scientific">Bauhinia variegata</name>
    <name type="common">Purple orchid tree</name>
    <name type="synonym">Phanera variegata</name>
    <dbReference type="NCBI Taxonomy" id="167791"/>
    <lineage>
        <taxon>Eukaryota</taxon>
        <taxon>Viridiplantae</taxon>
        <taxon>Streptophyta</taxon>
        <taxon>Embryophyta</taxon>
        <taxon>Tracheophyta</taxon>
        <taxon>Spermatophyta</taxon>
        <taxon>Magnoliopsida</taxon>
        <taxon>eudicotyledons</taxon>
        <taxon>Gunneridae</taxon>
        <taxon>Pentapetalae</taxon>
        <taxon>rosids</taxon>
        <taxon>fabids</taxon>
        <taxon>Fabales</taxon>
        <taxon>Fabaceae</taxon>
        <taxon>Cercidoideae</taxon>
        <taxon>Cercideae</taxon>
        <taxon>Bauhiniinae</taxon>
        <taxon>Bauhinia</taxon>
    </lineage>
</organism>
<accession>A0ACB9KJF6</accession>
<comment type="caution">
    <text evidence="1">The sequence shown here is derived from an EMBL/GenBank/DDBJ whole genome shotgun (WGS) entry which is preliminary data.</text>
</comment>
<evidence type="ECO:0000313" key="1">
    <source>
        <dbReference type="EMBL" id="KAI4297272.1"/>
    </source>
</evidence>
<dbReference type="EMBL" id="CM039439">
    <property type="protein sequence ID" value="KAI4297272.1"/>
    <property type="molecule type" value="Genomic_DNA"/>
</dbReference>
<protein>
    <submittedName>
        <fullName evidence="1">Uncharacterized protein</fullName>
    </submittedName>
</protein>
<gene>
    <name evidence="1" type="ORF">L6164_037166</name>
</gene>
<reference evidence="1 2" key="1">
    <citation type="journal article" date="2022" name="DNA Res.">
        <title>Chromosomal-level genome assembly of the orchid tree Bauhinia variegata (Leguminosae; Cercidoideae) supports the allotetraploid origin hypothesis of Bauhinia.</title>
        <authorList>
            <person name="Zhong Y."/>
            <person name="Chen Y."/>
            <person name="Zheng D."/>
            <person name="Pang J."/>
            <person name="Liu Y."/>
            <person name="Luo S."/>
            <person name="Meng S."/>
            <person name="Qian L."/>
            <person name="Wei D."/>
            <person name="Dai S."/>
            <person name="Zhou R."/>
        </authorList>
    </citation>
    <scope>NUCLEOTIDE SEQUENCE [LARGE SCALE GENOMIC DNA]</scope>
    <source>
        <strain evidence="1">BV-YZ2020</strain>
    </source>
</reference>
<keyword evidence="2" id="KW-1185">Reference proteome</keyword>
<name>A0ACB9KJF6_BAUVA</name>